<feature type="transmembrane region" description="Helical" evidence="1">
    <location>
        <begin position="21"/>
        <end position="39"/>
    </location>
</feature>
<organism evidence="2 3">
    <name type="scientific">Ferroacidibacillus organovorans</name>
    <dbReference type="NCBI Taxonomy" id="1765683"/>
    <lineage>
        <taxon>Bacteria</taxon>
        <taxon>Bacillati</taxon>
        <taxon>Bacillota</taxon>
        <taxon>Bacilli</taxon>
        <taxon>Bacillales</taxon>
        <taxon>Alicyclobacillaceae</taxon>
        <taxon>Ferroacidibacillus</taxon>
    </lineage>
</organism>
<gene>
    <name evidence="2" type="ORF">B2M26_08190</name>
</gene>
<keyword evidence="1" id="KW-0812">Transmembrane</keyword>
<dbReference type="PANTHER" id="PTHR37305:SF1">
    <property type="entry name" value="MEMBRANE PROTEIN"/>
    <property type="match status" value="1"/>
</dbReference>
<feature type="transmembrane region" description="Helical" evidence="1">
    <location>
        <begin position="282"/>
        <end position="310"/>
    </location>
</feature>
<dbReference type="GO" id="GO:0140359">
    <property type="term" value="F:ABC-type transporter activity"/>
    <property type="evidence" value="ECO:0007669"/>
    <property type="project" value="InterPro"/>
</dbReference>
<keyword evidence="1" id="KW-1133">Transmembrane helix</keyword>
<accession>A0A1V4ESV4</accession>
<keyword evidence="3" id="KW-1185">Reference proteome</keyword>
<proteinExistence type="predicted"/>
<dbReference type="PROSITE" id="PS50283">
    <property type="entry name" value="NA_SOLUT_SYMP_3"/>
    <property type="match status" value="1"/>
</dbReference>
<dbReference type="GO" id="GO:0005886">
    <property type="term" value="C:plasma membrane"/>
    <property type="evidence" value="ECO:0007669"/>
    <property type="project" value="UniProtKB-SubCell"/>
</dbReference>
<name>A0A1V4ESV4_9BACL</name>
<evidence type="ECO:0008006" key="4">
    <source>
        <dbReference type="Google" id="ProtNLM"/>
    </source>
</evidence>
<dbReference type="Pfam" id="PF12679">
    <property type="entry name" value="ABC2_membrane_2"/>
    <property type="match status" value="1"/>
</dbReference>
<feature type="transmembrane region" description="Helical" evidence="1">
    <location>
        <begin position="111"/>
        <end position="134"/>
    </location>
</feature>
<dbReference type="EMBL" id="MWPS01000022">
    <property type="protein sequence ID" value="OPG16025.1"/>
    <property type="molecule type" value="Genomic_DNA"/>
</dbReference>
<feature type="transmembrane region" description="Helical" evidence="1">
    <location>
        <begin position="204"/>
        <end position="229"/>
    </location>
</feature>
<evidence type="ECO:0000313" key="3">
    <source>
        <dbReference type="Proteomes" id="UP000190229"/>
    </source>
</evidence>
<dbReference type="AlphaFoldDB" id="A0A1V4ESV4"/>
<comment type="caution">
    <text evidence="2">The sequence shown here is derived from an EMBL/GenBank/DDBJ whole genome shotgun (WGS) entry which is preliminary data.</text>
</comment>
<reference evidence="2 3" key="1">
    <citation type="submission" date="2017-02" db="EMBL/GenBank/DDBJ databases">
        <title>Draft genome of Acidibacillus ferrooxidans Huett2.</title>
        <authorList>
            <person name="Schopf S."/>
        </authorList>
    </citation>
    <scope>NUCLEOTIDE SEQUENCE [LARGE SCALE GENOMIC DNA]</scope>
    <source>
        <strain evidence="2 3">Huett2</strain>
    </source>
</reference>
<sequence>MGSLLNLIQNENMKIYRRMRSWILVIIMVGIVILTGTLMKTHQAPIPANWKSSLTISDQSLKNAVTSPNMPARVKSTLELTLKKNEYAIAHNIAPSATTAWGFATTIEQRAIGVLISVFVAIVAGDIVAGEFSTGTIKLLLTRPQSRGRILLSKYIATLLFSLFLIAVTMVASLVVGGILFGFGGVDQPYLYQAASGAIQQVNMVAYLFINYGYNSITMIMIATIAFMISTIFRSSAVAIAISILSLFIGNTLVFVLSSYSWDRYILFANTDLSQYQFGTPVLSGMTLGFSITMLFLYFVVMNALSWYLFRKRDVSLT</sequence>
<dbReference type="Proteomes" id="UP000190229">
    <property type="component" value="Unassembled WGS sequence"/>
</dbReference>
<dbReference type="PANTHER" id="PTHR37305">
    <property type="entry name" value="INTEGRAL MEMBRANE PROTEIN-RELATED"/>
    <property type="match status" value="1"/>
</dbReference>
<dbReference type="InterPro" id="IPR001734">
    <property type="entry name" value="Na/solute_symporter"/>
</dbReference>
<feature type="transmembrane region" description="Helical" evidence="1">
    <location>
        <begin position="236"/>
        <end position="262"/>
    </location>
</feature>
<protein>
    <recommendedName>
        <fullName evidence="4">ABC transporter permease</fullName>
    </recommendedName>
</protein>
<feature type="transmembrane region" description="Helical" evidence="1">
    <location>
        <begin position="155"/>
        <end position="184"/>
    </location>
</feature>
<keyword evidence="1" id="KW-0472">Membrane</keyword>
<evidence type="ECO:0000313" key="2">
    <source>
        <dbReference type="EMBL" id="OPG16025.1"/>
    </source>
</evidence>
<evidence type="ECO:0000256" key="1">
    <source>
        <dbReference type="SAM" id="Phobius"/>
    </source>
</evidence>